<accession>A0A1C1CMH2</accession>
<dbReference type="VEuPathDB" id="FungiDB:G647_09954"/>
<proteinExistence type="predicted"/>
<comment type="caution">
    <text evidence="2">The sequence shown here is derived from an EMBL/GenBank/DDBJ whole genome shotgun (WGS) entry which is preliminary data.</text>
</comment>
<dbReference type="OrthoDB" id="10520453at2759"/>
<protein>
    <submittedName>
        <fullName evidence="2">Uncharacterized protein</fullName>
    </submittedName>
</protein>
<feature type="compositionally biased region" description="Acidic residues" evidence="1">
    <location>
        <begin position="157"/>
        <end position="166"/>
    </location>
</feature>
<feature type="compositionally biased region" description="Acidic residues" evidence="1">
    <location>
        <begin position="236"/>
        <end position="247"/>
    </location>
</feature>
<gene>
    <name evidence="2" type="ORF">CLCR_07466</name>
</gene>
<keyword evidence="3" id="KW-1185">Reference proteome</keyword>
<dbReference type="VEuPathDB" id="FungiDB:CLCR_07466"/>
<name>A0A1C1CMH2_9EURO</name>
<sequence>MPNMIQPALPDLAAISFKRTKPSPATKVDSTSQPMITDKTPVACPDGTAASAPNSYSISTSTSKPQPELRSTRPDQTATTSYPSPGAEKTNRSTHTTNLPESVFNENMQSAGFTIVRRRSTKSAAQPTPDQQEKQKQKQEQVPDHSTGSRYKLLPIEEPEAADDVVSEATGTATSPLVIAEPKSTAATKKKKSRKPKKNKKSRADTKVLGCPRVNVASVRHGEGSGTSVPQQEQNAAEENEGEDKEGEGEKADGGRGFLNIISRPEYLFLIVWVVLAEVARRIFDVKTGQD</sequence>
<organism evidence="2 3">
    <name type="scientific">Cladophialophora carrionii</name>
    <dbReference type="NCBI Taxonomy" id="86049"/>
    <lineage>
        <taxon>Eukaryota</taxon>
        <taxon>Fungi</taxon>
        <taxon>Dikarya</taxon>
        <taxon>Ascomycota</taxon>
        <taxon>Pezizomycotina</taxon>
        <taxon>Eurotiomycetes</taxon>
        <taxon>Chaetothyriomycetidae</taxon>
        <taxon>Chaetothyriales</taxon>
        <taxon>Herpotrichiellaceae</taxon>
        <taxon>Cladophialophora</taxon>
    </lineage>
</organism>
<dbReference type="EMBL" id="LGRB01000010">
    <property type="protein sequence ID" value="OCT49710.1"/>
    <property type="molecule type" value="Genomic_DNA"/>
</dbReference>
<reference evidence="3" key="1">
    <citation type="submission" date="2015-07" db="EMBL/GenBank/DDBJ databases">
        <authorList>
            <person name="Teixeira M.M."/>
            <person name="Souza R.C."/>
            <person name="Almeida L.G."/>
            <person name="Vicente V.A."/>
            <person name="de Hoog S."/>
            <person name="Bocca A.L."/>
            <person name="de Almeida S.R."/>
            <person name="Vasconcelos A.T."/>
            <person name="Felipe M.S."/>
        </authorList>
    </citation>
    <scope>NUCLEOTIDE SEQUENCE [LARGE SCALE GENOMIC DNA]</scope>
    <source>
        <strain evidence="3">KSF</strain>
    </source>
</reference>
<evidence type="ECO:0000313" key="3">
    <source>
        <dbReference type="Proteomes" id="UP000094526"/>
    </source>
</evidence>
<feature type="compositionally biased region" description="Polar residues" evidence="1">
    <location>
        <begin position="74"/>
        <end position="83"/>
    </location>
</feature>
<feature type="compositionally biased region" description="Basic and acidic residues" evidence="1">
    <location>
        <begin position="131"/>
        <end position="143"/>
    </location>
</feature>
<feature type="region of interest" description="Disordered" evidence="1">
    <location>
        <begin position="16"/>
        <end position="256"/>
    </location>
</feature>
<feature type="compositionally biased region" description="Basic residues" evidence="1">
    <location>
        <begin position="188"/>
        <end position="201"/>
    </location>
</feature>
<dbReference type="Proteomes" id="UP000094526">
    <property type="component" value="Unassembled WGS sequence"/>
</dbReference>
<feature type="compositionally biased region" description="Polar residues" evidence="1">
    <location>
        <begin position="51"/>
        <end position="65"/>
    </location>
</feature>
<dbReference type="AlphaFoldDB" id="A0A1C1CMH2"/>
<evidence type="ECO:0000256" key="1">
    <source>
        <dbReference type="SAM" id="MobiDB-lite"/>
    </source>
</evidence>
<evidence type="ECO:0000313" key="2">
    <source>
        <dbReference type="EMBL" id="OCT49710.1"/>
    </source>
</evidence>
<feature type="compositionally biased region" description="Polar residues" evidence="1">
    <location>
        <begin position="93"/>
        <end position="112"/>
    </location>
</feature>